<sequence length="182" mass="20479">PLPATETSGKTDESTPAEASRKRDLNTSQSKSTKMPRKLPATPVTTVESKIPRRIETMPSISPEEMALPLLLDTPPDSTHKSSNKRKARTAMVTSNKPSFPMDHSNNEMDQLLQVIDTSKVPGYQEFMHVLIVEDISNHDLNFETLNSFLFEWNKQVYDAVCEKAISYYDTYATEKIKSLGN</sequence>
<protein>
    <submittedName>
        <fullName evidence="2">Uncharacterized protein</fullName>
    </submittedName>
</protein>
<organism evidence="2 3">
    <name type="scientific">Porites evermanni</name>
    <dbReference type="NCBI Taxonomy" id="104178"/>
    <lineage>
        <taxon>Eukaryota</taxon>
        <taxon>Metazoa</taxon>
        <taxon>Cnidaria</taxon>
        <taxon>Anthozoa</taxon>
        <taxon>Hexacorallia</taxon>
        <taxon>Scleractinia</taxon>
        <taxon>Fungiina</taxon>
        <taxon>Poritidae</taxon>
        <taxon>Porites</taxon>
    </lineage>
</organism>
<proteinExistence type="predicted"/>
<evidence type="ECO:0000313" key="2">
    <source>
        <dbReference type="EMBL" id="CAH3027086.1"/>
    </source>
</evidence>
<feature type="region of interest" description="Disordered" evidence="1">
    <location>
        <begin position="1"/>
        <end position="50"/>
    </location>
</feature>
<feature type="region of interest" description="Disordered" evidence="1">
    <location>
        <begin position="70"/>
        <end position="103"/>
    </location>
</feature>
<gene>
    <name evidence="2" type="ORF">PEVE_00030700</name>
</gene>
<comment type="caution">
    <text evidence="2">The sequence shown here is derived from an EMBL/GenBank/DDBJ whole genome shotgun (WGS) entry which is preliminary data.</text>
</comment>
<name>A0ABN8MGJ4_9CNID</name>
<evidence type="ECO:0000256" key="1">
    <source>
        <dbReference type="SAM" id="MobiDB-lite"/>
    </source>
</evidence>
<dbReference type="EMBL" id="CALNXI010000436">
    <property type="protein sequence ID" value="CAH3027086.1"/>
    <property type="molecule type" value="Genomic_DNA"/>
</dbReference>
<keyword evidence="3" id="KW-1185">Reference proteome</keyword>
<feature type="compositionally biased region" description="Basic and acidic residues" evidence="1">
    <location>
        <begin position="9"/>
        <end position="25"/>
    </location>
</feature>
<reference evidence="2 3" key="1">
    <citation type="submission" date="2022-05" db="EMBL/GenBank/DDBJ databases">
        <authorList>
            <consortium name="Genoscope - CEA"/>
            <person name="William W."/>
        </authorList>
    </citation>
    <scope>NUCLEOTIDE SEQUENCE [LARGE SCALE GENOMIC DNA]</scope>
</reference>
<feature type="non-terminal residue" evidence="2">
    <location>
        <position position="1"/>
    </location>
</feature>
<evidence type="ECO:0000313" key="3">
    <source>
        <dbReference type="Proteomes" id="UP001159427"/>
    </source>
</evidence>
<accession>A0ABN8MGJ4</accession>
<dbReference type="Proteomes" id="UP001159427">
    <property type="component" value="Unassembled WGS sequence"/>
</dbReference>